<dbReference type="PANTHER" id="PTHR43788:SF18">
    <property type="entry name" value="R3H DOMAIN-CONTAINING PROTEIN"/>
    <property type="match status" value="1"/>
</dbReference>
<feature type="domain" description="DNA2/NAM7 helicase helicase" evidence="8">
    <location>
        <begin position="334"/>
        <end position="552"/>
    </location>
</feature>
<evidence type="ECO:0000256" key="5">
    <source>
        <dbReference type="ARBA" id="ARBA00022840"/>
    </source>
</evidence>
<evidence type="ECO:0000256" key="6">
    <source>
        <dbReference type="SAM" id="MobiDB-lite"/>
    </source>
</evidence>
<feature type="domain" description="DEAD box helicase DbpA/CsdA RNA-binding" evidence="7">
    <location>
        <begin position="15"/>
        <end position="72"/>
    </location>
</feature>
<dbReference type="Gene3D" id="2.40.30.270">
    <property type="match status" value="1"/>
</dbReference>
<evidence type="ECO:0000256" key="2">
    <source>
        <dbReference type="ARBA" id="ARBA00022741"/>
    </source>
</evidence>
<feature type="region of interest" description="Disordered" evidence="6">
    <location>
        <begin position="247"/>
        <end position="332"/>
    </location>
</feature>
<dbReference type="GO" id="GO:0003677">
    <property type="term" value="F:DNA binding"/>
    <property type="evidence" value="ECO:0007669"/>
    <property type="project" value="InterPro"/>
</dbReference>
<feature type="compositionally biased region" description="Low complexity" evidence="6">
    <location>
        <begin position="289"/>
        <end position="305"/>
    </location>
</feature>
<keyword evidence="3" id="KW-0378">Hydrolase</keyword>
<evidence type="ECO:0000313" key="11">
    <source>
        <dbReference type="EMBL" id="QJW98150.1"/>
    </source>
</evidence>
<dbReference type="InterPro" id="IPR041679">
    <property type="entry name" value="DNA2/NAM7-like_C"/>
</dbReference>
<dbReference type="GO" id="GO:0005694">
    <property type="term" value="C:chromosome"/>
    <property type="evidence" value="ECO:0007669"/>
    <property type="project" value="UniProtKB-ARBA"/>
</dbReference>
<dbReference type="Proteomes" id="UP000503447">
    <property type="component" value="Chromosome"/>
</dbReference>
<evidence type="ECO:0000259" key="8">
    <source>
        <dbReference type="Pfam" id="PF13086"/>
    </source>
</evidence>
<dbReference type="InterPro" id="IPR050534">
    <property type="entry name" value="Coronavir_polyprotein_1ab"/>
</dbReference>
<feature type="domain" description="Helicase SMUBP-2/HCS1 1B" evidence="10">
    <location>
        <begin position="91"/>
        <end position="198"/>
    </location>
</feature>
<dbReference type="GO" id="GO:0005524">
    <property type="term" value="F:ATP binding"/>
    <property type="evidence" value="ECO:0007669"/>
    <property type="project" value="UniProtKB-KW"/>
</dbReference>
<dbReference type="PANTHER" id="PTHR43788">
    <property type="entry name" value="DNA2/NAM7 HELICASE FAMILY MEMBER"/>
    <property type="match status" value="1"/>
</dbReference>
<evidence type="ECO:0000259" key="9">
    <source>
        <dbReference type="Pfam" id="PF13087"/>
    </source>
</evidence>
<dbReference type="InterPro" id="IPR047187">
    <property type="entry name" value="SF1_C_Upf1"/>
</dbReference>
<feature type="domain" description="DNA2/NAM7 helicase-like C-terminal" evidence="9">
    <location>
        <begin position="561"/>
        <end position="755"/>
    </location>
</feature>
<proteinExistence type="inferred from homology"/>
<dbReference type="InterPro" id="IPR027417">
    <property type="entry name" value="P-loop_NTPase"/>
</dbReference>
<keyword evidence="12" id="KW-1185">Reference proteome</keyword>
<protein>
    <recommendedName>
        <fullName evidence="13">DNA helicase</fullName>
    </recommendedName>
</protein>
<keyword evidence="5" id="KW-0067">ATP-binding</keyword>
<dbReference type="InterPro" id="IPR041677">
    <property type="entry name" value="DNA2/NAM7_AAA_11"/>
</dbReference>
<keyword evidence="4" id="KW-0347">Helicase</keyword>
<dbReference type="EMBL" id="CP053452">
    <property type="protein sequence ID" value="QJW98150.1"/>
    <property type="molecule type" value="Genomic_DNA"/>
</dbReference>
<dbReference type="CDD" id="cd12252">
    <property type="entry name" value="RRM_DbpA"/>
    <property type="match status" value="1"/>
</dbReference>
<evidence type="ECO:0000259" key="7">
    <source>
        <dbReference type="Pfam" id="PF03880"/>
    </source>
</evidence>
<dbReference type="GO" id="GO:0016787">
    <property type="term" value="F:hydrolase activity"/>
    <property type="evidence" value="ECO:0007669"/>
    <property type="project" value="UniProtKB-KW"/>
</dbReference>
<dbReference type="InterPro" id="IPR005580">
    <property type="entry name" value="DbpA/CsdA_RNA-bd_dom"/>
</dbReference>
<evidence type="ECO:0000256" key="3">
    <source>
        <dbReference type="ARBA" id="ARBA00022801"/>
    </source>
</evidence>
<comment type="similarity">
    <text evidence="1">Belongs to the DNA2/NAM7 helicase family.</text>
</comment>
<dbReference type="Pfam" id="PF13086">
    <property type="entry name" value="AAA_11"/>
    <property type="match status" value="1"/>
</dbReference>
<dbReference type="GO" id="GO:0003723">
    <property type="term" value="F:RNA binding"/>
    <property type="evidence" value="ECO:0007669"/>
    <property type="project" value="InterPro"/>
</dbReference>
<evidence type="ECO:0000256" key="4">
    <source>
        <dbReference type="ARBA" id="ARBA00022806"/>
    </source>
</evidence>
<dbReference type="SUPFAM" id="SSF52540">
    <property type="entry name" value="P-loop containing nucleoside triphosphate hydrolases"/>
    <property type="match status" value="1"/>
</dbReference>
<dbReference type="CDD" id="cd18044">
    <property type="entry name" value="DEXXQc_SMUBP2"/>
    <property type="match status" value="1"/>
</dbReference>
<dbReference type="Pfam" id="PF13087">
    <property type="entry name" value="AAA_12"/>
    <property type="match status" value="1"/>
</dbReference>
<sequence length="785" mass="84508">MALIHIDPVPPRCSAGVVLSFVCTGGKIDSKHIGKIAFVGRGATVEVPDAKAAAIVNALDGATLQDKPVRVRFAGKGDFTDADHFGNLSRLLDLEAKAEQEEARRRAQAEEGSPVGDGTTLTALALRDSEFGLGGRLLLTFSRKTLGTPLPPSRLGPGSPVVLNQTNVNRRVPSFRGVIYDRGTATIGVAIDPPDDELPDEAVWRLDLSPDEVSRLRQQDALRRAASAAGDWLAALREVLLGERAPEFTEPVQRPSARRAGGVSPPSIPNAPGSPGVDQNESADRTGSTDEVSSSSAEFSGSNTEQVSEPDTEASGSSAEASGSSGGLRPPLALNAPQRAAVEFALAAKDFAIIHGPPGTGKTTTVVEFIREAVARRDTVLACAPSNHAVDNLLEKLLAAGELPVRLGHPARIVPELRERAIDILAEKHPDARQARKVAREAFTLFRQADKWTREKPQPGEKAALRKEARDLLSESRKLEALAVERVLDDARIICATLTGLDSQLLGQRRFDVVVIDEACQSTEPAAWVPLLRANKLVLAGDHCQLPPTIISPEAAERGLAISLMERLIARFGPDVARLLSVQHRMHAAIMGFSNAEFYDGRLVAHESVAEHRLCDLPGVTSDPLTETPVQFIDTAGASYDEELEEDTGSRRNVQEAALAVKKVRALLALGVSADQIGVITPYRAQVRLLRERLEDLPGLEIDSVDGFQGREKEAIVVSLVRSNPEGEIGFLADTRRTNVALTRARRKLLVIGDSATLANDPFYQRMLTYFEEAGASSSVWEEME</sequence>
<evidence type="ECO:0000256" key="1">
    <source>
        <dbReference type="ARBA" id="ARBA00007913"/>
    </source>
</evidence>
<dbReference type="InterPro" id="IPR004483">
    <property type="entry name" value="SMUBP-2/Hcs1-like"/>
</dbReference>
<dbReference type="Gene3D" id="3.40.50.300">
    <property type="entry name" value="P-loop containing nucleotide triphosphate hydrolases"/>
    <property type="match status" value="2"/>
</dbReference>
<dbReference type="GO" id="GO:0043139">
    <property type="term" value="F:5'-3' DNA helicase activity"/>
    <property type="evidence" value="ECO:0007669"/>
    <property type="project" value="TreeGrafter"/>
</dbReference>
<dbReference type="InterPro" id="IPR048761">
    <property type="entry name" value="SMUBP-2_HCS1_1B"/>
</dbReference>
<gene>
    <name evidence="11" type="ORF">FTUN_5730</name>
</gene>
<dbReference type="RefSeq" id="WP_171473384.1">
    <property type="nucleotide sequence ID" value="NZ_CP053452.2"/>
</dbReference>
<reference evidence="12" key="1">
    <citation type="submission" date="2020-05" db="EMBL/GenBank/DDBJ databases">
        <title>Frigoriglobus tundricola gen. nov., sp. nov., a psychrotolerant cellulolytic planctomycete of the family Gemmataceae with two divergent copies of 16S rRNA gene.</title>
        <authorList>
            <person name="Kulichevskaya I.S."/>
            <person name="Ivanova A.A."/>
            <person name="Naumoff D.G."/>
            <person name="Beletsky A.V."/>
            <person name="Rijpstra W.I.C."/>
            <person name="Sinninghe Damste J.S."/>
            <person name="Mardanov A.V."/>
            <person name="Ravin N.V."/>
            <person name="Dedysh S.N."/>
        </authorList>
    </citation>
    <scope>NUCLEOTIDE SEQUENCE [LARGE SCALE GENOMIC DNA]</scope>
    <source>
        <strain evidence="12">PL17</strain>
    </source>
</reference>
<dbReference type="Gene3D" id="3.30.70.330">
    <property type="match status" value="1"/>
</dbReference>
<evidence type="ECO:0000313" key="12">
    <source>
        <dbReference type="Proteomes" id="UP000503447"/>
    </source>
</evidence>
<dbReference type="AlphaFoldDB" id="A0A6M5YXA5"/>
<evidence type="ECO:0008006" key="13">
    <source>
        <dbReference type="Google" id="ProtNLM"/>
    </source>
</evidence>
<dbReference type="CDD" id="cd18808">
    <property type="entry name" value="SF1_C_Upf1"/>
    <property type="match status" value="1"/>
</dbReference>
<dbReference type="Pfam" id="PF21138">
    <property type="entry name" value="SMUBP-2_HCS1_1B"/>
    <property type="match status" value="1"/>
</dbReference>
<keyword evidence="2" id="KW-0547">Nucleotide-binding</keyword>
<dbReference type="NCBIfam" id="TIGR00376">
    <property type="entry name" value="IGHMBP2 family helicase"/>
    <property type="match status" value="1"/>
</dbReference>
<feature type="compositionally biased region" description="Low complexity" evidence="6">
    <location>
        <begin position="313"/>
        <end position="323"/>
    </location>
</feature>
<dbReference type="KEGG" id="ftj:FTUN_5730"/>
<name>A0A6M5YXA5_9BACT</name>
<dbReference type="FunFam" id="3.40.50.300:FF:000326">
    <property type="entry name" value="P-loop containing nucleoside triphosphate hydrolase"/>
    <property type="match status" value="1"/>
</dbReference>
<dbReference type="Pfam" id="PF03880">
    <property type="entry name" value="DbpA"/>
    <property type="match status" value="1"/>
</dbReference>
<feature type="region of interest" description="Disordered" evidence="6">
    <location>
        <begin position="99"/>
        <end position="120"/>
    </location>
</feature>
<organism evidence="11 12">
    <name type="scientific">Frigoriglobus tundricola</name>
    <dbReference type="NCBI Taxonomy" id="2774151"/>
    <lineage>
        <taxon>Bacteria</taxon>
        <taxon>Pseudomonadati</taxon>
        <taxon>Planctomycetota</taxon>
        <taxon>Planctomycetia</taxon>
        <taxon>Gemmatales</taxon>
        <taxon>Gemmataceae</taxon>
        <taxon>Frigoriglobus</taxon>
    </lineage>
</organism>
<evidence type="ECO:0000259" key="10">
    <source>
        <dbReference type="Pfam" id="PF21138"/>
    </source>
</evidence>
<dbReference type="InterPro" id="IPR012677">
    <property type="entry name" value="Nucleotide-bd_a/b_plait_sf"/>
</dbReference>
<accession>A0A6M5YXA5</accession>
<feature type="compositionally biased region" description="Basic and acidic residues" evidence="6">
    <location>
        <begin position="99"/>
        <end position="109"/>
    </location>
</feature>